<dbReference type="PANTHER" id="PTHR35011">
    <property type="entry name" value="2,3-DIKETO-L-GULONATE TRAP TRANSPORTER SMALL PERMEASE PROTEIN YIAM"/>
    <property type="match status" value="1"/>
</dbReference>
<evidence type="ECO:0000256" key="4">
    <source>
        <dbReference type="ARBA" id="ARBA00022519"/>
    </source>
</evidence>
<dbReference type="EMBL" id="JALQCY010000002">
    <property type="protein sequence ID" value="MCK9793451.1"/>
    <property type="molecule type" value="Genomic_DNA"/>
</dbReference>
<evidence type="ECO:0000256" key="6">
    <source>
        <dbReference type="ARBA" id="ARBA00022989"/>
    </source>
</evidence>
<sequence length="174" mass="18242">MKRLVRILTALELGVVCLAVAMIFLLVLYQAAQRFVPVPNVVWTGELSEFALIWLTFGAAGVLVTRDGHIALQLVDNLPRPGLVRAIQVLALLLVAVIATAFAWACWELVSSAGFLTSPALGLPMSWVYAITLVGLVSTTIRAVARAVGIARGAPLAGSEGDDAPAPATGEVQA</sequence>
<dbReference type="PANTHER" id="PTHR35011:SF2">
    <property type="entry name" value="2,3-DIKETO-L-GULONATE TRAP TRANSPORTER SMALL PERMEASE PROTEIN YIAM"/>
    <property type="match status" value="1"/>
</dbReference>
<evidence type="ECO:0000256" key="5">
    <source>
        <dbReference type="ARBA" id="ARBA00022692"/>
    </source>
</evidence>
<keyword evidence="7 9" id="KW-0472">Membrane</keyword>
<accession>A0ABT0J1S5</accession>
<keyword evidence="2" id="KW-0813">Transport</keyword>
<evidence type="ECO:0000256" key="3">
    <source>
        <dbReference type="ARBA" id="ARBA00022475"/>
    </source>
</evidence>
<feature type="domain" description="Tripartite ATP-independent periplasmic transporters DctQ component" evidence="10">
    <location>
        <begin position="23"/>
        <end position="152"/>
    </location>
</feature>
<evidence type="ECO:0000256" key="1">
    <source>
        <dbReference type="ARBA" id="ARBA00004429"/>
    </source>
</evidence>
<feature type="transmembrane region" description="Helical" evidence="9">
    <location>
        <begin position="86"/>
        <end position="107"/>
    </location>
</feature>
<evidence type="ECO:0000256" key="9">
    <source>
        <dbReference type="SAM" id="Phobius"/>
    </source>
</evidence>
<comment type="caution">
    <text evidence="11">The sequence shown here is derived from an EMBL/GenBank/DDBJ whole genome shotgun (WGS) entry which is preliminary data.</text>
</comment>
<evidence type="ECO:0000259" key="10">
    <source>
        <dbReference type="Pfam" id="PF04290"/>
    </source>
</evidence>
<dbReference type="RefSeq" id="WP_416343297.1">
    <property type="nucleotide sequence ID" value="NZ_JALQCY010000002.1"/>
</dbReference>
<dbReference type="Proteomes" id="UP001651050">
    <property type="component" value="Unassembled WGS sequence"/>
</dbReference>
<gene>
    <name evidence="11" type="ORF">M1843_06815</name>
</gene>
<protein>
    <submittedName>
        <fullName evidence="11">TRAP transporter small permease</fullName>
    </submittedName>
</protein>
<keyword evidence="4" id="KW-0997">Cell inner membrane</keyword>
<dbReference type="Pfam" id="PF04290">
    <property type="entry name" value="DctQ"/>
    <property type="match status" value="1"/>
</dbReference>
<proteinExistence type="inferred from homology"/>
<keyword evidence="6 9" id="KW-1133">Transmembrane helix</keyword>
<evidence type="ECO:0000313" key="12">
    <source>
        <dbReference type="Proteomes" id="UP001651050"/>
    </source>
</evidence>
<name>A0ABT0J1S5_9MICO</name>
<keyword evidence="3" id="KW-1003">Cell membrane</keyword>
<dbReference type="InterPro" id="IPR055348">
    <property type="entry name" value="DctQ"/>
</dbReference>
<comment type="similarity">
    <text evidence="8">Belongs to the TRAP transporter small permease family.</text>
</comment>
<keyword evidence="12" id="KW-1185">Reference proteome</keyword>
<evidence type="ECO:0000256" key="8">
    <source>
        <dbReference type="ARBA" id="ARBA00038436"/>
    </source>
</evidence>
<feature type="transmembrane region" description="Helical" evidence="9">
    <location>
        <begin position="7"/>
        <end position="29"/>
    </location>
</feature>
<organism evidence="11 12">
    <name type="scientific">Isoptericola peretonis</name>
    <dbReference type="NCBI Taxonomy" id="2918523"/>
    <lineage>
        <taxon>Bacteria</taxon>
        <taxon>Bacillati</taxon>
        <taxon>Actinomycetota</taxon>
        <taxon>Actinomycetes</taxon>
        <taxon>Micrococcales</taxon>
        <taxon>Promicromonosporaceae</taxon>
        <taxon>Isoptericola</taxon>
    </lineage>
</organism>
<evidence type="ECO:0000313" key="11">
    <source>
        <dbReference type="EMBL" id="MCK9793451.1"/>
    </source>
</evidence>
<reference evidence="11 12" key="1">
    <citation type="submission" date="2022-02" db="EMBL/GenBank/DDBJ databases">
        <title>The car tank lid bacteriome: a reservoir of bacteria with potential in bioremediation of fuel.</title>
        <authorList>
            <person name="Vidal-Verdu A."/>
            <person name="Gomez-Martinez D."/>
            <person name="Latorre-Perez A."/>
            <person name="Pereto J."/>
            <person name="Porcar M."/>
        </authorList>
    </citation>
    <scope>NUCLEOTIDE SEQUENCE [LARGE SCALE GENOMIC DNA]</scope>
    <source>
        <strain evidence="11 12">4D.3</strain>
    </source>
</reference>
<feature type="transmembrane region" description="Helical" evidence="9">
    <location>
        <begin position="41"/>
        <end position="65"/>
    </location>
</feature>
<dbReference type="InterPro" id="IPR007387">
    <property type="entry name" value="TRAP_DctQ"/>
</dbReference>
<comment type="subcellular location">
    <subcellularLocation>
        <location evidence="1">Cell inner membrane</location>
        <topology evidence="1">Multi-pass membrane protein</topology>
    </subcellularLocation>
</comment>
<evidence type="ECO:0000256" key="2">
    <source>
        <dbReference type="ARBA" id="ARBA00022448"/>
    </source>
</evidence>
<evidence type="ECO:0000256" key="7">
    <source>
        <dbReference type="ARBA" id="ARBA00023136"/>
    </source>
</evidence>
<keyword evidence="5 9" id="KW-0812">Transmembrane</keyword>